<dbReference type="SFLD" id="SFLDG01063">
    <property type="entry name" value="activating_enzymes__group_1"/>
    <property type="match status" value="1"/>
</dbReference>
<dbReference type="GO" id="GO:0051539">
    <property type="term" value="F:4 iron, 4 sulfur cluster binding"/>
    <property type="evidence" value="ECO:0007669"/>
    <property type="project" value="UniProtKB-KW"/>
</dbReference>
<gene>
    <name evidence="8" type="primary">nrdG</name>
    <name evidence="8" type="ORF">FFV09_13480</name>
</gene>
<comment type="cofactor">
    <cofactor evidence="1">
        <name>[4Fe-4S] cluster</name>
        <dbReference type="ChEBI" id="CHEBI:49883"/>
    </cofactor>
</comment>
<evidence type="ECO:0000256" key="5">
    <source>
        <dbReference type="ARBA" id="ARBA00023004"/>
    </source>
</evidence>
<dbReference type="GO" id="GO:0046872">
    <property type="term" value="F:metal ion binding"/>
    <property type="evidence" value="ECO:0007669"/>
    <property type="project" value="UniProtKB-KW"/>
</dbReference>
<comment type="function">
    <text evidence="7">Activation of anaerobic ribonucleoside-triphosphate reductase under anaerobic conditions by generation of an organic free radical, using S-adenosylmethionine and reduced flavodoxin as cosubstrates to produce 5'-deoxy-adenosine.</text>
</comment>
<evidence type="ECO:0000256" key="2">
    <source>
        <dbReference type="ARBA" id="ARBA00022485"/>
    </source>
</evidence>
<reference evidence="8 9" key="1">
    <citation type="submission" date="2019-06" db="EMBL/GenBank/DDBJ databases">
        <title>Saccharibacillus brassicae sp. nov., an endophytic bacterium isolated from Chinese cabbage seeds (Brassica pekinensis).</title>
        <authorList>
            <person name="Jiang L."/>
            <person name="Lee J."/>
            <person name="Kim S.W."/>
        </authorList>
    </citation>
    <scope>NUCLEOTIDE SEQUENCE [LARGE SCALE GENOMIC DNA]</scope>
    <source>
        <strain evidence="9">KCTC 43072 / ATSA2</strain>
    </source>
</reference>
<evidence type="ECO:0000256" key="4">
    <source>
        <dbReference type="ARBA" id="ARBA00022723"/>
    </source>
</evidence>
<dbReference type="PANTHER" id="PTHR30352">
    <property type="entry name" value="PYRUVATE FORMATE-LYASE-ACTIVATING ENZYME"/>
    <property type="match status" value="1"/>
</dbReference>
<dbReference type="InterPro" id="IPR034457">
    <property type="entry name" value="Organic_radical-activating"/>
</dbReference>
<accession>A0A4Y6UYU4</accession>
<dbReference type="InterPro" id="IPR012837">
    <property type="entry name" value="NrdG"/>
</dbReference>
<dbReference type="SFLD" id="SFLDF00299">
    <property type="entry name" value="anaerobic_ribonucleoside-triph"/>
    <property type="match status" value="1"/>
</dbReference>
<sequence>MNICGYYPESINEGEGLRASVFLSGCRHACKGCFSARTWNFDYGEPFDDGRQRAIIREMADNPLLDGLTLAGGDPFFSAAEAAAFLDLARETLPNLDVWLYTGYTFEQLASRPDSDEYALLRRGQVLVDGRFEAHLRDVSLTYRGSSNQRLIRIPESLESGQAIVWKRTRSEHGVIV</sequence>
<evidence type="ECO:0000313" key="9">
    <source>
        <dbReference type="Proteomes" id="UP000316968"/>
    </source>
</evidence>
<organism evidence="8 9">
    <name type="scientific">Saccharibacillus brassicae</name>
    <dbReference type="NCBI Taxonomy" id="2583377"/>
    <lineage>
        <taxon>Bacteria</taxon>
        <taxon>Bacillati</taxon>
        <taxon>Bacillota</taxon>
        <taxon>Bacilli</taxon>
        <taxon>Bacillales</taxon>
        <taxon>Paenibacillaceae</taxon>
        <taxon>Saccharibacillus</taxon>
    </lineage>
</organism>
<keyword evidence="3" id="KW-0949">S-adenosyl-L-methionine</keyword>
<dbReference type="GO" id="GO:0004748">
    <property type="term" value="F:ribonucleoside-diphosphate reductase activity, thioredoxin disulfide as acceptor"/>
    <property type="evidence" value="ECO:0007669"/>
    <property type="project" value="TreeGrafter"/>
</dbReference>
<dbReference type="InterPro" id="IPR058240">
    <property type="entry name" value="rSAM_sf"/>
</dbReference>
<dbReference type="PANTHER" id="PTHR30352:SF2">
    <property type="entry name" value="ANAEROBIC RIBONUCLEOSIDE-TRIPHOSPHATE REDUCTASE-ACTIVATING PROTEIN"/>
    <property type="match status" value="1"/>
</dbReference>
<protein>
    <recommendedName>
        <fullName evidence="7">Anaerobic ribonucleoside-triphosphate reductase-activating protein</fullName>
        <ecNumber evidence="7">1.97.1.-</ecNumber>
    </recommendedName>
</protein>
<dbReference type="InterPro" id="IPR013785">
    <property type="entry name" value="Aldolase_TIM"/>
</dbReference>
<evidence type="ECO:0000256" key="7">
    <source>
        <dbReference type="PIRNR" id="PIRNR000368"/>
    </source>
</evidence>
<name>A0A4Y6UYU4_SACBS</name>
<dbReference type="EC" id="1.97.1.-" evidence="7"/>
<evidence type="ECO:0000256" key="1">
    <source>
        <dbReference type="ARBA" id="ARBA00001966"/>
    </source>
</evidence>
<dbReference type="InterPro" id="IPR007197">
    <property type="entry name" value="rSAM"/>
</dbReference>
<evidence type="ECO:0000256" key="6">
    <source>
        <dbReference type="ARBA" id="ARBA00023014"/>
    </source>
</evidence>
<comment type="similarity">
    <text evidence="7">Belongs to the organic radical-activating enzymes family.</text>
</comment>
<proteinExistence type="inferred from homology"/>
<keyword evidence="9" id="KW-1185">Reference proteome</keyword>
<dbReference type="SFLD" id="SFLDS00029">
    <property type="entry name" value="Radical_SAM"/>
    <property type="match status" value="1"/>
</dbReference>
<dbReference type="EMBL" id="CP041217">
    <property type="protein sequence ID" value="QDH21770.1"/>
    <property type="molecule type" value="Genomic_DNA"/>
</dbReference>
<dbReference type="NCBIfam" id="TIGR02491">
    <property type="entry name" value="NrdG"/>
    <property type="match status" value="1"/>
</dbReference>
<dbReference type="KEGG" id="saca:FFV09_13480"/>
<dbReference type="SFLD" id="SFLDG01066">
    <property type="entry name" value="organic_radical-activating_enz"/>
    <property type="match status" value="1"/>
</dbReference>
<keyword evidence="2" id="KW-0004">4Fe-4S</keyword>
<keyword evidence="7" id="KW-0560">Oxidoreductase</keyword>
<dbReference type="AlphaFoldDB" id="A0A4Y6UYU4"/>
<dbReference type="Pfam" id="PF13353">
    <property type="entry name" value="Fer4_12"/>
    <property type="match status" value="1"/>
</dbReference>
<keyword evidence="6" id="KW-0411">Iron-sulfur</keyword>
<dbReference type="Gene3D" id="3.20.20.70">
    <property type="entry name" value="Aldolase class I"/>
    <property type="match status" value="1"/>
</dbReference>
<keyword evidence="5" id="KW-0408">Iron</keyword>
<evidence type="ECO:0000313" key="8">
    <source>
        <dbReference type="EMBL" id="QDH21770.1"/>
    </source>
</evidence>
<dbReference type="GO" id="GO:0043365">
    <property type="term" value="F:[formate-C-acetyltransferase]-activating enzyme activity"/>
    <property type="evidence" value="ECO:0007669"/>
    <property type="project" value="InterPro"/>
</dbReference>
<dbReference type="SUPFAM" id="SSF102114">
    <property type="entry name" value="Radical SAM enzymes"/>
    <property type="match status" value="1"/>
</dbReference>
<dbReference type="PIRSF" id="PIRSF000368">
    <property type="entry name" value="NrdG"/>
    <property type="match status" value="1"/>
</dbReference>
<keyword evidence="4" id="KW-0479">Metal-binding</keyword>
<evidence type="ECO:0000256" key="3">
    <source>
        <dbReference type="ARBA" id="ARBA00022691"/>
    </source>
</evidence>
<dbReference type="OrthoDB" id="9782387at2"/>
<dbReference type="Proteomes" id="UP000316968">
    <property type="component" value="Chromosome"/>
</dbReference>
<dbReference type="RefSeq" id="WP_141448314.1">
    <property type="nucleotide sequence ID" value="NZ_CP041217.1"/>
</dbReference>